<sequence>MVYQYNPWAKPKNFDKVEKMSSVRANAFYGNKAPPSFIPLDRGRNAGCTAGASLKGSYGYQVSYGYRGLESFNRPLPEPRDKGGAENLVAEVAAKKLADAKNPKAIAMAAAKAKVVEAAKAAKAAKAQRRAETIARSSVPGCSFFMKATIPQDQPQPVGAGKPNEGYWVEFSEATSARELKQQQATAISKATVARELKQQPATGASKVTKARELQKQPSTVEVAVGRKRQAEDDEVEVQQPAKKLKPRINNRVPKALIERPRKTINKETRGEVTKATTPRQVPTTITLQGSAQAGRKRQLDDGEMPQPTKKTKTDKPETVKQTVKHSTLGNNRLAMSRVPRKTQNDKPKTAKASNLGNDSVAVSRVSALTLPANHNRSLTRPSASLSPEEHQSLPPEARFEQEEEGEVFAWRCGIKHCMGLYFNAGDRRTCPGCNTNREKNAKKVWMSFYLPKTSWTFTSPPNHTWSPSRPTTRQLTSHTKVHNGIAKKVFWEAKDDGATEEEALRQAKDAVWLLLDPPPKPEPIREPTPEPTPQPDPIDLGPHPSGSVTMEHGQEIPYSHSFTPAFDEDQFAWRCDANHALGRYYMAGDKRTCIGCGSNKGGKAKRTTMDFFLPSGSVTRQEAPGLVDWQPRRPYKTKKSCPKQRHITSHNQIAAKHYFEAVGGEIGGERMDHPDAIVYAIAQTEAGVALKEAVHFVSDSDSSSDSGLDRQVTSFSEEEEDIVSTAPDTSDCEDRDLEQDTSSDESISSSDSE</sequence>
<feature type="compositionally biased region" description="Polar residues" evidence="1">
    <location>
        <begin position="373"/>
        <end position="386"/>
    </location>
</feature>
<feature type="compositionally biased region" description="Acidic residues" evidence="1">
    <location>
        <begin position="731"/>
        <end position="744"/>
    </location>
</feature>
<evidence type="ECO:0000313" key="2">
    <source>
        <dbReference type="EMBL" id="KAF2733063.1"/>
    </source>
</evidence>
<evidence type="ECO:0000313" key="3">
    <source>
        <dbReference type="Proteomes" id="UP000799444"/>
    </source>
</evidence>
<proteinExistence type="predicted"/>
<dbReference type="Proteomes" id="UP000799444">
    <property type="component" value="Unassembled WGS sequence"/>
</dbReference>
<dbReference type="EMBL" id="ML996167">
    <property type="protein sequence ID" value="KAF2733063.1"/>
    <property type="molecule type" value="Genomic_DNA"/>
</dbReference>
<organism evidence="2 3">
    <name type="scientific">Polyplosphaeria fusca</name>
    <dbReference type="NCBI Taxonomy" id="682080"/>
    <lineage>
        <taxon>Eukaryota</taxon>
        <taxon>Fungi</taxon>
        <taxon>Dikarya</taxon>
        <taxon>Ascomycota</taxon>
        <taxon>Pezizomycotina</taxon>
        <taxon>Dothideomycetes</taxon>
        <taxon>Pleosporomycetidae</taxon>
        <taxon>Pleosporales</taxon>
        <taxon>Tetraplosphaeriaceae</taxon>
        <taxon>Polyplosphaeria</taxon>
    </lineage>
</organism>
<dbReference type="OrthoDB" id="3792198at2759"/>
<dbReference type="AlphaFoldDB" id="A0A9P4V1F2"/>
<keyword evidence="3" id="KW-1185">Reference proteome</keyword>
<feature type="region of interest" description="Disordered" evidence="1">
    <location>
        <begin position="373"/>
        <end position="392"/>
    </location>
</feature>
<feature type="region of interest" description="Disordered" evidence="1">
    <location>
        <begin position="219"/>
        <end position="242"/>
    </location>
</feature>
<feature type="region of interest" description="Disordered" evidence="1">
    <location>
        <begin position="266"/>
        <end position="359"/>
    </location>
</feature>
<evidence type="ECO:0000256" key="1">
    <source>
        <dbReference type="SAM" id="MobiDB-lite"/>
    </source>
</evidence>
<protein>
    <submittedName>
        <fullName evidence="2">Uncharacterized protein</fullName>
    </submittedName>
</protein>
<gene>
    <name evidence="2" type="ORF">EJ04DRAFT_553632</name>
</gene>
<feature type="compositionally biased region" description="Low complexity" evidence="1">
    <location>
        <begin position="745"/>
        <end position="754"/>
    </location>
</feature>
<name>A0A9P4V1F2_9PLEO</name>
<feature type="region of interest" description="Disordered" evidence="1">
    <location>
        <begin position="698"/>
        <end position="754"/>
    </location>
</feature>
<comment type="caution">
    <text evidence="2">The sequence shown here is derived from an EMBL/GenBank/DDBJ whole genome shotgun (WGS) entry which is preliminary data.</text>
</comment>
<accession>A0A9P4V1F2</accession>
<feature type="region of interest" description="Disordered" evidence="1">
    <location>
        <begin position="517"/>
        <end position="544"/>
    </location>
</feature>
<reference evidence="2" key="1">
    <citation type="journal article" date="2020" name="Stud. Mycol.">
        <title>101 Dothideomycetes genomes: a test case for predicting lifestyles and emergence of pathogens.</title>
        <authorList>
            <person name="Haridas S."/>
            <person name="Albert R."/>
            <person name="Binder M."/>
            <person name="Bloem J."/>
            <person name="Labutti K."/>
            <person name="Salamov A."/>
            <person name="Andreopoulos B."/>
            <person name="Baker S."/>
            <person name="Barry K."/>
            <person name="Bills G."/>
            <person name="Bluhm B."/>
            <person name="Cannon C."/>
            <person name="Castanera R."/>
            <person name="Culley D."/>
            <person name="Daum C."/>
            <person name="Ezra D."/>
            <person name="Gonzalez J."/>
            <person name="Henrissat B."/>
            <person name="Kuo A."/>
            <person name="Liang C."/>
            <person name="Lipzen A."/>
            <person name="Lutzoni F."/>
            <person name="Magnuson J."/>
            <person name="Mondo S."/>
            <person name="Nolan M."/>
            <person name="Ohm R."/>
            <person name="Pangilinan J."/>
            <person name="Park H.-J."/>
            <person name="Ramirez L."/>
            <person name="Alfaro M."/>
            <person name="Sun H."/>
            <person name="Tritt A."/>
            <person name="Yoshinaga Y."/>
            <person name="Zwiers L.-H."/>
            <person name="Turgeon B."/>
            <person name="Goodwin S."/>
            <person name="Spatafora J."/>
            <person name="Crous P."/>
            <person name="Grigoriev I."/>
        </authorList>
    </citation>
    <scope>NUCLEOTIDE SEQUENCE</scope>
    <source>
        <strain evidence="2">CBS 125425</strain>
    </source>
</reference>
<feature type="compositionally biased region" description="Polar residues" evidence="1">
    <location>
        <begin position="275"/>
        <end position="292"/>
    </location>
</feature>